<evidence type="ECO:0000259" key="6">
    <source>
        <dbReference type="Pfam" id="PF00496"/>
    </source>
</evidence>
<evidence type="ECO:0000256" key="5">
    <source>
        <dbReference type="SAM" id="SignalP"/>
    </source>
</evidence>
<evidence type="ECO:0000256" key="3">
    <source>
        <dbReference type="ARBA" id="ARBA00022448"/>
    </source>
</evidence>
<dbReference type="InterPro" id="IPR000914">
    <property type="entry name" value="SBP_5_dom"/>
</dbReference>
<evidence type="ECO:0000256" key="4">
    <source>
        <dbReference type="ARBA" id="ARBA00022729"/>
    </source>
</evidence>
<dbReference type="InterPro" id="IPR030678">
    <property type="entry name" value="Peptide/Ni-bd"/>
</dbReference>
<evidence type="ECO:0000256" key="1">
    <source>
        <dbReference type="ARBA" id="ARBA00004418"/>
    </source>
</evidence>
<dbReference type="RefSeq" id="WP_210249253.1">
    <property type="nucleotide sequence ID" value="NZ_VIWP01000001.1"/>
</dbReference>
<feature type="domain" description="Solute-binding protein family 5" evidence="6">
    <location>
        <begin position="74"/>
        <end position="423"/>
    </location>
</feature>
<gene>
    <name evidence="7" type="ORF">FHW37_101221</name>
</gene>
<evidence type="ECO:0000313" key="8">
    <source>
        <dbReference type="Proteomes" id="UP000320653"/>
    </source>
</evidence>
<evidence type="ECO:0000313" key="7">
    <source>
        <dbReference type="EMBL" id="TWF58417.1"/>
    </source>
</evidence>
<dbReference type="Gene3D" id="3.40.190.10">
    <property type="entry name" value="Periplasmic binding protein-like II"/>
    <property type="match status" value="1"/>
</dbReference>
<dbReference type="SUPFAM" id="SSF53850">
    <property type="entry name" value="Periplasmic binding protein-like II"/>
    <property type="match status" value="1"/>
</dbReference>
<protein>
    <submittedName>
        <fullName evidence="7">Peptide/nickel transport system substrate-binding protein</fullName>
    </submittedName>
</protein>
<dbReference type="Gene3D" id="3.90.76.10">
    <property type="entry name" value="Dipeptide-binding Protein, Domain 1"/>
    <property type="match status" value="1"/>
</dbReference>
<dbReference type="PIRSF" id="PIRSF002741">
    <property type="entry name" value="MppA"/>
    <property type="match status" value="1"/>
</dbReference>
<dbReference type="InterPro" id="IPR039424">
    <property type="entry name" value="SBP_5"/>
</dbReference>
<dbReference type="GO" id="GO:0043190">
    <property type="term" value="C:ATP-binding cassette (ABC) transporter complex"/>
    <property type="evidence" value="ECO:0007669"/>
    <property type="project" value="InterPro"/>
</dbReference>
<feature type="chain" id="PRO_5022009575" evidence="5">
    <location>
        <begin position="28"/>
        <end position="503"/>
    </location>
</feature>
<reference evidence="7 8" key="1">
    <citation type="submission" date="2019-06" db="EMBL/GenBank/DDBJ databases">
        <title>Sorghum-associated microbial communities from plants grown in Nebraska, USA.</title>
        <authorList>
            <person name="Schachtman D."/>
        </authorList>
    </citation>
    <scope>NUCLEOTIDE SEQUENCE [LARGE SCALE GENOMIC DNA]</scope>
    <source>
        <strain evidence="7 8">1225</strain>
    </source>
</reference>
<comment type="similarity">
    <text evidence="2">Belongs to the bacterial solute-binding protein 5 family.</text>
</comment>
<keyword evidence="3" id="KW-0813">Transport</keyword>
<dbReference type="PANTHER" id="PTHR30290">
    <property type="entry name" value="PERIPLASMIC BINDING COMPONENT OF ABC TRANSPORTER"/>
    <property type="match status" value="1"/>
</dbReference>
<dbReference type="Proteomes" id="UP000320653">
    <property type="component" value="Unassembled WGS sequence"/>
</dbReference>
<dbReference type="PANTHER" id="PTHR30290:SF9">
    <property type="entry name" value="OLIGOPEPTIDE-BINDING PROTEIN APPA"/>
    <property type="match status" value="1"/>
</dbReference>
<accession>A0A561R726</accession>
<proteinExistence type="inferred from homology"/>
<organism evidence="7 8">
    <name type="scientific">Neorhizobium alkalisoli</name>
    <dbReference type="NCBI Taxonomy" id="528178"/>
    <lineage>
        <taxon>Bacteria</taxon>
        <taxon>Pseudomonadati</taxon>
        <taxon>Pseudomonadota</taxon>
        <taxon>Alphaproteobacteria</taxon>
        <taxon>Hyphomicrobiales</taxon>
        <taxon>Rhizobiaceae</taxon>
        <taxon>Rhizobium/Agrobacterium group</taxon>
        <taxon>Neorhizobium</taxon>
    </lineage>
</organism>
<feature type="signal peptide" evidence="5">
    <location>
        <begin position="1"/>
        <end position="27"/>
    </location>
</feature>
<dbReference type="Pfam" id="PF00496">
    <property type="entry name" value="SBP_bac_5"/>
    <property type="match status" value="1"/>
</dbReference>
<comment type="subcellular location">
    <subcellularLocation>
        <location evidence="1">Periplasm</location>
    </subcellularLocation>
</comment>
<evidence type="ECO:0000256" key="2">
    <source>
        <dbReference type="ARBA" id="ARBA00005695"/>
    </source>
</evidence>
<dbReference type="GO" id="GO:0030288">
    <property type="term" value="C:outer membrane-bounded periplasmic space"/>
    <property type="evidence" value="ECO:0007669"/>
    <property type="project" value="UniProtKB-ARBA"/>
</dbReference>
<comment type="caution">
    <text evidence="7">The sequence shown here is derived from an EMBL/GenBank/DDBJ whole genome shotgun (WGS) entry which is preliminary data.</text>
</comment>
<dbReference type="GO" id="GO:0015833">
    <property type="term" value="P:peptide transport"/>
    <property type="evidence" value="ECO:0007669"/>
    <property type="project" value="TreeGrafter"/>
</dbReference>
<dbReference type="GO" id="GO:1904680">
    <property type="term" value="F:peptide transmembrane transporter activity"/>
    <property type="evidence" value="ECO:0007669"/>
    <property type="project" value="TreeGrafter"/>
</dbReference>
<keyword evidence="8" id="KW-1185">Reference proteome</keyword>
<dbReference type="EMBL" id="VIWP01000001">
    <property type="protein sequence ID" value="TWF58417.1"/>
    <property type="molecule type" value="Genomic_DNA"/>
</dbReference>
<name>A0A561R726_9HYPH</name>
<keyword evidence="4 5" id="KW-0732">Signal</keyword>
<dbReference type="AlphaFoldDB" id="A0A561R726"/>
<dbReference type="Gene3D" id="3.10.105.10">
    <property type="entry name" value="Dipeptide-binding Protein, Domain 3"/>
    <property type="match status" value="1"/>
</dbReference>
<sequence>MRITKTALALYGATFLAIAGMSAPVSAQTTDSVTIALRVAVNTLDPHMSASVGSDLSVISHIYPALVIRGPDLKLKGDVAKSWKMVDANTWRFELVDGAHFANGEKIDAAAVKWNIDRVLDKSVGARIAGWFSLVSSATVVNPTTLEVKTSSPYPAFADQLSMFFLLPPEWAKTHKPANETMSGGPYMIKENVPGDHITLVPNPEYWGPKPDFKTVNFRIIPESAARTAALEAGEVDLITGVPTTEIKTINADGRAKADAIPSIRTMLGKFNHQKKPFENLKFRQAINYAIDKEGIVGSIFDGKATVSDCQLLTPAYFGYNPDLKAYPYDPDKAMQLLKESGVDLKQQIEIEIPTASYLQGEEVTQVIASQLQEVGLNVKITEIDFGAFMNKQLKERNLAQIAVQGLAWPTIDADGMLTMFAPGNVYDYWNNADFGKLLDKGRASTDTEERKKIYADATKLMCDQAGALFLYAQPATFGISKRITWQARGDDWVRAFDMKPAN</sequence>
<dbReference type="CDD" id="cd00995">
    <property type="entry name" value="PBP2_NikA_DppA_OppA_like"/>
    <property type="match status" value="1"/>
</dbReference>